<feature type="transmembrane region" description="Helical" evidence="2">
    <location>
        <begin position="689"/>
        <end position="711"/>
    </location>
</feature>
<organism evidence="4 5">
    <name type="scientific">Colletotrichum lupini</name>
    <dbReference type="NCBI Taxonomy" id="145971"/>
    <lineage>
        <taxon>Eukaryota</taxon>
        <taxon>Fungi</taxon>
        <taxon>Dikarya</taxon>
        <taxon>Ascomycota</taxon>
        <taxon>Pezizomycotina</taxon>
        <taxon>Sordariomycetes</taxon>
        <taxon>Hypocreomycetidae</taxon>
        <taxon>Glomerellales</taxon>
        <taxon>Glomerellaceae</taxon>
        <taxon>Colletotrichum</taxon>
        <taxon>Colletotrichum acutatum species complex</taxon>
    </lineage>
</organism>
<evidence type="ECO:0000313" key="5">
    <source>
        <dbReference type="Proteomes" id="UP000830671"/>
    </source>
</evidence>
<dbReference type="Pfam" id="PF13489">
    <property type="entry name" value="Methyltransf_23"/>
    <property type="match status" value="1"/>
</dbReference>
<protein>
    <recommendedName>
        <fullName evidence="3">DUF6536 domain-containing protein</fullName>
    </recommendedName>
</protein>
<dbReference type="GeneID" id="73336552"/>
<feature type="region of interest" description="Disordered" evidence="1">
    <location>
        <begin position="614"/>
        <end position="647"/>
    </location>
</feature>
<proteinExistence type="predicted"/>
<dbReference type="EMBL" id="CP019474">
    <property type="protein sequence ID" value="UQC77044.1"/>
    <property type="molecule type" value="Genomic_DNA"/>
</dbReference>
<feature type="transmembrane region" description="Helical" evidence="2">
    <location>
        <begin position="1278"/>
        <end position="1299"/>
    </location>
</feature>
<feature type="transmembrane region" description="Helical" evidence="2">
    <location>
        <begin position="793"/>
        <end position="813"/>
    </location>
</feature>
<feature type="transmembrane region" description="Helical" evidence="2">
    <location>
        <begin position="1164"/>
        <end position="1185"/>
    </location>
</feature>
<evidence type="ECO:0000313" key="4">
    <source>
        <dbReference type="EMBL" id="UQC77044.1"/>
    </source>
</evidence>
<reference evidence="4" key="1">
    <citation type="journal article" date="2021" name="Mol. Plant Microbe Interact.">
        <title>Complete Genome Sequence of the Plant-Pathogenic Fungus Colletotrichum lupini.</title>
        <authorList>
            <person name="Baroncelli R."/>
            <person name="Pensec F."/>
            <person name="Da Lio D."/>
            <person name="Boufleur T."/>
            <person name="Vicente I."/>
            <person name="Sarrocco S."/>
            <person name="Picot A."/>
            <person name="Baraldi E."/>
            <person name="Sukno S."/>
            <person name="Thon M."/>
            <person name="Le Floch G."/>
        </authorList>
    </citation>
    <scope>NUCLEOTIDE SEQUENCE</scope>
    <source>
        <strain evidence="4">IMI 504893</strain>
    </source>
</reference>
<keyword evidence="2" id="KW-0472">Membrane</keyword>
<feature type="compositionally biased region" description="Polar residues" evidence="1">
    <location>
        <begin position="614"/>
        <end position="632"/>
    </location>
</feature>
<evidence type="ECO:0000256" key="2">
    <source>
        <dbReference type="SAM" id="Phobius"/>
    </source>
</evidence>
<evidence type="ECO:0000259" key="3">
    <source>
        <dbReference type="Pfam" id="PF20163"/>
    </source>
</evidence>
<dbReference type="Pfam" id="PF20163">
    <property type="entry name" value="DUF6536"/>
    <property type="match status" value="1"/>
</dbReference>
<feature type="transmembrane region" description="Helical" evidence="2">
    <location>
        <begin position="992"/>
        <end position="1013"/>
    </location>
</feature>
<dbReference type="CDD" id="cd02440">
    <property type="entry name" value="AdoMet_MTases"/>
    <property type="match status" value="1"/>
</dbReference>
<dbReference type="KEGG" id="clup:CLUP02_02510"/>
<dbReference type="PANTHER" id="PTHR35395">
    <property type="entry name" value="DUF6536 DOMAIN-CONTAINING PROTEIN"/>
    <property type="match status" value="1"/>
</dbReference>
<evidence type="ECO:0000256" key="1">
    <source>
        <dbReference type="SAM" id="MobiDB-lite"/>
    </source>
</evidence>
<feature type="transmembrane region" description="Helical" evidence="2">
    <location>
        <begin position="1138"/>
        <end position="1157"/>
    </location>
</feature>
<name>A0A9Q8SGN4_9PEZI</name>
<keyword evidence="5" id="KW-1185">Reference proteome</keyword>
<dbReference type="RefSeq" id="XP_049138685.1">
    <property type="nucleotide sequence ID" value="XM_049281542.1"/>
</dbReference>
<dbReference type="PANTHER" id="PTHR35395:SF1">
    <property type="entry name" value="DUF6536 DOMAIN-CONTAINING PROTEIN"/>
    <property type="match status" value="1"/>
</dbReference>
<dbReference type="SUPFAM" id="SSF53335">
    <property type="entry name" value="S-adenosyl-L-methionine-dependent methyltransferases"/>
    <property type="match status" value="1"/>
</dbReference>
<sequence length="1618" mass="181460">MIRYRYVVQGETVNLLAIIISESRTTRSSQLPDVPSCVTLSSAHICLLQQNGLLAYKNALPVLVLCKHDTPLSQCRRPALSCLAKMRGKFTWTPGDINEHRLLFLSERIFCQLMVQSSYIMVDSQRTTGAEESAVGSVPSPSANNLEPTRSTGHDIAINHGPILEAEAENSDLIDDDASDRATSVASSSTSLSSSILQHRLENGRTYHKYKDGKYLFPNDERENDRLDLQHDLYLLTLEYKLGLAPPNNENSGVKRVLDIGTGTGLWAIEFADEHPEAEVLGVDLTPVQTQFVPPNLKFEVDDIEQPWTFSQPFDYIHIRGMTSSVSDWHAFFKQAYNGLTPGGYIELFEGHARTQSDDGSLTPNHAFWQWADKLDECCKILGRPFVHVPSLVPILEQAGFVDVTIVPFKWPIGPWAKDPYYKELGVWALENASEGLEAWTMAALTRALDWSNAEVQTFLAQVRKDLKDRSIHHYCPLWVIYGKKPFGFVLDPYKTSKKALNHRTPIIQIESIAASIRDQATNHLSVMQCSPQANNSTNEVKPQMQASECDIGKTRPMGLQLNLAAESMISKRYGRDEHSFKSTNMAVFDADPEGIAPVVRPAAVLDDQNETPIESSTTTATLPEIAPNQTAHEIDRRDADPVVPEQRAESFQAQQFADKTTLSGWFPQIRSDENSSWRIWFSRRSRALMVQIGIIGFILMTNLGVTIFAVKSYGSRNGVGLIYEGDCSTVKRLDQWLHLRINLLGTGMLSASNYCMQLQAAPTRENVNAAHAKHKWLDIGIPSLRNLKYLSMWRRCSWALLALTSIPIHLIYNSAVFQSLSSHNYTVVVVKDSFLNNASWTLETAEDNRAGDYGWEDTRVNPSNLDYEEVVRAIQRNASIYEERNISACFDLYDDYFNPQGNAIILVKNETLQSPPEDSLLMYVSIVPRSDDWSKNMWALGNGTGHFAALSPPKPVTKWFLGPPYYEVSRCIVQPPEGLSANCRFEYSPPIMFTICIMNMIKAAIMLSIWALRRWQNPRKENQAKEVLYTLGDAIASFMREPCKQTVDMGLATKYDFLTTRTLRNRFIRSSPTIFQKRPQPRAFEKNPKQWRSSASLRRWVIMLAMCLLVIIIAAVLLTMSFVSLRQRGFGVKIPQLWKLGFGALTPYTYLVINMPRTDPGGLIANVLLANLPQLVLSILYIVYNTMLSTFLVQREFSRMWDPGNRKPLRVSEPIGIQRSSYFISLPLRYGIPLYASSGIMHWLVSQSLFLARIRAITTDGSDDDVNSFSTCGYSPIAVFVTLLAGLLLVIIIIGMGLRRYDGTMPMVSTNSLAISAACHVLREDQDGGYLLPIQWGVLSMTGGVGKCAFTTAAVNTVKLPEKGPDRVYNQGPGLEPKSSLFSMGWTSHNGQKKNSIAYPTQSHYSIPVSESCKWALKEIDDHTSGFLTQVSYQWLACTSWTTYKLGESSTYGILHSHNETLSDEWTNFSTDEVPHEISGKLSPMGSRKFGPDHDLSVNYRGLDLVWVSDAVRGRGLENSHGEVEQQGLPWYSPTCAQLLVTTSFFPHCRLMLLGLASFLYCTASDDESYMNLNLGVECNLSYGNGFWKRVFRVMQIMVLTSAKSTQKQFGGPSQLN</sequence>
<dbReference type="Proteomes" id="UP000830671">
    <property type="component" value="Chromosome 2"/>
</dbReference>
<dbReference type="InterPro" id="IPR029063">
    <property type="entry name" value="SAM-dependent_MTases_sf"/>
</dbReference>
<feature type="domain" description="DUF6536" evidence="3">
    <location>
        <begin position="687"/>
        <end position="836"/>
    </location>
</feature>
<dbReference type="Gene3D" id="3.40.50.150">
    <property type="entry name" value="Vaccinia Virus protein VP39"/>
    <property type="match status" value="1"/>
</dbReference>
<keyword evidence="2" id="KW-0812">Transmembrane</keyword>
<dbReference type="InterPro" id="IPR046623">
    <property type="entry name" value="DUF6536"/>
</dbReference>
<feature type="transmembrane region" description="Helical" evidence="2">
    <location>
        <begin position="1101"/>
        <end position="1126"/>
    </location>
</feature>
<keyword evidence="2" id="KW-1133">Transmembrane helix</keyword>
<gene>
    <name evidence="4" type="ORF">CLUP02_02510</name>
</gene>
<accession>A0A9Q8SGN4</accession>